<dbReference type="RefSeq" id="WP_119715100.1">
    <property type="nucleotide sequence ID" value="NZ_OMOH01000003.1"/>
</dbReference>
<sequence length="1118" mass="117855">MQILRLELCGIGPYAGREVIDFQALGENGLFLLEGPTGSGKTTIIDAVVFALYGQVAGSESSNDRLASTHLRPGVEPYVELVVDTSRGLYRVRRSPRYERPKRRGAGTTTENPRITLWKLSDPADTEGVAVSSNIQEASAELRAAIGLSREQFTQTVVLPQGQFATFLRAKAEERRDVLQQIFGTQVYESLADELKRLARERSDRVQEVRDQVASAASEFIHAAWPQPDTGSAEQGTEPAAADAEQAPASAAGSGGTAAGDGEPAAAQPGLPHDRALFPAEGADDPAEDAGGLAGAAVGSARTPGGPAEDTGGSVAGTGGPSPADDPQAMTAAVETGEFTALGALARARLSALRARRDRLDEASQRAAGTADAAREGAQRGHRLTADRDRHARLQREQAEHAARAGEVETCRERAGLARRAARCEGPLNTSETARARLEAASDGWRQQAAEQSDLSDVPLPQRFEACGGHSDEAEPTAIADTRAALAEALGQAQQSSGALTELVELEQSLTGRRTDIEAQQDQAASLGEQLAALRQDRDDLVRRREEAVTEAEELAATADGLPDARAAQQAAAARLQAALAAEDDQQTLALARGAEDEARLAAESATAEHAAARARWLDGLAGEVAAELAPGRPCPVCGAMDHPSPAVLAPDAPTRDDVERLAEASAEQGRALMRATAECDRVAAHLTEQQGLAGGLTGEQARAAADDAERAVDQATAAVTRRGQLGTRAEELRAEAEQAATEIASLTARQAALAEAIRAAQDSLAGDEARVAQAREGFTSVAERAASLAARASQITALQQALDQLVQARREYAVTRAAALAAMAHEGFADDPGQVLAAALPEAELTALTSRIIAYEARAAELSTLLADEQLVAAAQAPEPDLEALDAAAARAQQEAQDAQQRLGEANSQLKQGRQASERLDRALAAYARVGPRAEPYLRMAELANATGKRNLMGVTLPTFVLRQRFEQVIDRANERLEVMTHGRYSLRRTDEREGRARRQGLGLVVVDHVPVDTERDPRTLSGGETFLASLAMALGLSDTVTSEAGGIELNSLFIDEGFGSLDADALDTVMGQLEQLRAGGRCIGVISHVAEMQQRIAKRVSVRPSPDGTSTLTTTN</sequence>
<feature type="compositionally biased region" description="Polar residues" evidence="5">
    <location>
        <begin position="907"/>
        <end position="916"/>
    </location>
</feature>
<evidence type="ECO:0000256" key="1">
    <source>
        <dbReference type="ARBA" id="ARBA00006930"/>
    </source>
</evidence>
<feature type="coiled-coil region" evidence="4">
    <location>
        <begin position="699"/>
        <end position="750"/>
    </location>
</feature>
<dbReference type="GO" id="GO:0016887">
    <property type="term" value="F:ATP hydrolysis activity"/>
    <property type="evidence" value="ECO:0007669"/>
    <property type="project" value="InterPro"/>
</dbReference>
<evidence type="ECO:0000256" key="4">
    <source>
        <dbReference type="SAM" id="Coils"/>
    </source>
</evidence>
<name>A0A375HZB2_9ACTN</name>
<evidence type="ECO:0000256" key="3">
    <source>
        <dbReference type="ARBA" id="ARBA00013368"/>
    </source>
</evidence>
<dbReference type="SUPFAM" id="SSF52540">
    <property type="entry name" value="P-loop containing nucleoside triphosphate hydrolases"/>
    <property type="match status" value="1"/>
</dbReference>
<dbReference type="GO" id="GO:0006302">
    <property type="term" value="P:double-strand break repair"/>
    <property type="evidence" value="ECO:0007669"/>
    <property type="project" value="InterPro"/>
</dbReference>
<proteinExistence type="inferred from homology"/>
<evidence type="ECO:0000256" key="5">
    <source>
        <dbReference type="SAM" id="MobiDB-lite"/>
    </source>
</evidence>
<feature type="region of interest" description="Disordered" evidence="5">
    <location>
        <begin position="361"/>
        <end position="389"/>
    </location>
</feature>
<feature type="region of interest" description="Disordered" evidence="5">
    <location>
        <begin position="894"/>
        <end position="916"/>
    </location>
</feature>
<feature type="domain" description="Rad50/SbcC-type AAA" evidence="6">
    <location>
        <begin position="5"/>
        <end position="216"/>
    </location>
</feature>
<keyword evidence="8" id="KW-1185">Reference proteome</keyword>
<dbReference type="AlphaFoldDB" id="A0A375HZB2"/>
<dbReference type="InterPro" id="IPR027417">
    <property type="entry name" value="P-loop_NTPase"/>
</dbReference>
<feature type="compositionally biased region" description="Low complexity" evidence="5">
    <location>
        <begin position="894"/>
        <end position="904"/>
    </location>
</feature>
<dbReference type="Pfam" id="PF13558">
    <property type="entry name" value="SbcC_Walker_B"/>
    <property type="match status" value="1"/>
</dbReference>
<comment type="similarity">
    <text evidence="1">Belongs to the SMC family. SbcC subfamily.</text>
</comment>
<keyword evidence="7" id="KW-0378">Hydrolase</keyword>
<accession>A0A375HZB2</accession>
<evidence type="ECO:0000313" key="7">
    <source>
        <dbReference type="EMBL" id="SPF67891.1"/>
    </source>
</evidence>
<organism evidence="7 8">
    <name type="scientific">Propionibacterium ruminifibrarum</name>
    <dbReference type="NCBI Taxonomy" id="1962131"/>
    <lineage>
        <taxon>Bacteria</taxon>
        <taxon>Bacillati</taxon>
        <taxon>Actinomycetota</taxon>
        <taxon>Actinomycetes</taxon>
        <taxon>Propionibacteriales</taxon>
        <taxon>Propionibacteriaceae</taxon>
        <taxon>Propionibacterium</taxon>
    </lineage>
</organism>
<feature type="coiled-coil region" evidence="4">
    <location>
        <begin position="517"/>
        <end position="558"/>
    </location>
</feature>
<evidence type="ECO:0000256" key="2">
    <source>
        <dbReference type="ARBA" id="ARBA00011322"/>
    </source>
</evidence>
<dbReference type="EMBL" id="OMOH01000003">
    <property type="protein sequence ID" value="SPF67891.1"/>
    <property type="molecule type" value="Genomic_DNA"/>
</dbReference>
<dbReference type="Pfam" id="PF13476">
    <property type="entry name" value="AAA_23"/>
    <property type="match status" value="1"/>
</dbReference>
<feature type="compositionally biased region" description="Low complexity" evidence="5">
    <location>
        <begin position="289"/>
        <end position="301"/>
    </location>
</feature>
<dbReference type="GO" id="GO:0004527">
    <property type="term" value="F:exonuclease activity"/>
    <property type="evidence" value="ECO:0007669"/>
    <property type="project" value="UniProtKB-KW"/>
</dbReference>
<keyword evidence="4" id="KW-0175">Coiled coil</keyword>
<reference evidence="8" key="1">
    <citation type="submission" date="2018-02" db="EMBL/GenBank/DDBJ databases">
        <authorList>
            <person name="Hornung B."/>
        </authorList>
    </citation>
    <scope>NUCLEOTIDE SEQUENCE [LARGE SCALE GENOMIC DNA]</scope>
</reference>
<keyword evidence="7" id="KW-0540">Nuclease</keyword>
<dbReference type="Gene3D" id="3.40.50.300">
    <property type="entry name" value="P-loop containing nucleotide triphosphate hydrolases"/>
    <property type="match status" value="2"/>
</dbReference>
<comment type="subunit">
    <text evidence="2">Heterodimer of SbcC and SbcD.</text>
</comment>
<dbReference type="OrthoDB" id="9795626at2"/>
<protein>
    <recommendedName>
        <fullName evidence="3">Nuclease SbcCD subunit C</fullName>
    </recommendedName>
</protein>
<dbReference type="Proteomes" id="UP000265962">
    <property type="component" value="Unassembled WGS sequence"/>
</dbReference>
<feature type="compositionally biased region" description="Low complexity" evidence="5">
    <location>
        <begin position="236"/>
        <end position="252"/>
    </location>
</feature>
<dbReference type="PANTHER" id="PTHR32114:SF2">
    <property type="entry name" value="ABC TRANSPORTER ABCH.3"/>
    <property type="match status" value="1"/>
</dbReference>
<dbReference type="InterPro" id="IPR038729">
    <property type="entry name" value="Rad50/SbcC_AAA"/>
</dbReference>
<evidence type="ECO:0000313" key="8">
    <source>
        <dbReference type="Proteomes" id="UP000265962"/>
    </source>
</evidence>
<evidence type="ECO:0000259" key="6">
    <source>
        <dbReference type="Pfam" id="PF13476"/>
    </source>
</evidence>
<feature type="compositionally biased region" description="Basic and acidic residues" evidence="5">
    <location>
        <begin position="373"/>
        <end position="389"/>
    </location>
</feature>
<gene>
    <name evidence="7" type="ORF">PROPJV5_0845</name>
</gene>
<keyword evidence="7" id="KW-0269">Exonuclease</keyword>
<feature type="region of interest" description="Disordered" evidence="5">
    <location>
        <begin position="222"/>
        <end position="329"/>
    </location>
</feature>
<dbReference type="PANTHER" id="PTHR32114">
    <property type="entry name" value="ABC TRANSPORTER ABCH.3"/>
    <property type="match status" value="1"/>
</dbReference>